<gene>
    <name evidence="1" type="ORF">F5148DRAFT_106456</name>
</gene>
<name>A0ACC0TT37_9AGAM</name>
<organism evidence="1 2">
    <name type="scientific">Russula earlei</name>
    <dbReference type="NCBI Taxonomy" id="71964"/>
    <lineage>
        <taxon>Eukaryota</taxon>
        <taxon>Fungi</taxon>
        <taxon>Dikarya</taxon>
        <taxon>Basidiomycota</taxon>
        <taxon>Agaricomycotina</taxon>
        <taxon>Agaricomycetes</taxon>
        <taxon>Russulales</taxon>
        <taxon>Russulaceae</taxon>
        <taxon>Russula</taxon>
    </lineage>
</organism>
<keyword evidence="2" id="KW-1185">Reference proteome</keyword>
<evidence type="ECO:0000313" key="2">
    <source>
        <dbReference type="Proteomes" id="UP001207468"/>
    </source>
</evidence>
<comment type="caution">
    <text evidence="1">The sequence shown here is derived from an EMBL/GenBank/DDBJ whole genome shotgun (WGS) entry which is preliminary data.</text>
</comment>
<sequence length="361" mass="39504">MVAQDAESDPKYRCAECNLQFGTPRDLSRHLHKTARHGGQPSPCAICHKPLTRPDSRARHERRCRERFGVTEEMWQGIERERQRGRRKSISIDGADEAINPAGDGGGTGCDATDANSRECCGVAASTSSRSRTVSVSEVSDAAELTAAFASAQVGSALPASTATSRFVSQPGEPGPWARKRSTSLRLPQPPHAPSTNDALINGRNRRESSPHSRGVLPLPPQSQARGAPVTASWRPPNRLSHHIRGDSPPFDPPSSPMAMHDESDGESMASSRAYQPQPRWTPLVKREERLVELAQEGEDEEVDELEDEPWLPPVSPRTHNHYPRAPERMMGPPPKKKLFGFELDGTGAGVAGWPSHKTQR</sequence>
<accession>A0ACC0TT37</accession>
<reference evidence="1" key="1">
    <citation type="submission" date="2021-03" db="EMBL/GenBank/DDBJ databases">
        <title>Evolutionary priming and transition to the ectomycorrhizal habit in an iconic lineage of mushroom-forming fungi: is preadaptation a requirement?</title>
        <authorList>
            <consortium name="DOE Joint Genome Institute"/>
            <person name="Looney B.P."/>
            <person name="Miyauchi S."/>
            <person name="Morin E."/>
            <person name="Drula E."/>
            <person name="Courty P.E."/>
            <person name="Chicoki N."/>
            <person name="Fauchery L."/>
            <person name="Kohler A."/>
            <person name="Kuo A."/>
            <person name="LaButti K."/>
            <person name="Pangilinan J."/>
            <person name="Lipzen A."/>
            <person name="Riley R."/>
            <person name="Andreopoulos W."/>
            <person name="He G."/>
            <person name="Johnson J."/>
            <person name="Barry K.W."/>
            <person name="Grigoriev I.V."/>
            <person name="Nagy L."/>
            <person name="Hibbett D."/>
            <person name="Henrissat B."/>
            <person name="Matheny P.B."/>
            <person name="Labbe J."/>
            <person name="Martin A.F."/>
        </authorList>
    </citation>
    <scope>NUCLEOTIDE SEQUENCE</scope>
    <source>
        <strain evidence="1">BPL698</strain>
    </source>
</reference>
<evidence type="ECO:0000313" key="1">
    <source>
        <dbReference type="EMBL" id="KAI9433435.1"/>
    </source>
</evidence>
<protein>
    <submittedName>
        <fullName evidence="1">Uncharacterized protein</fullName>
    </submittedName>
</protein>
<dbReference type="EMBL" id="JAGFNK010001227">
    <property type="protein sequence ID" value="KAI9433435.1"/>
    <property type="molecule type" value="Genomic_DNA"/>
</dbReference>
<proteinExistence type="predicted"/>
<dbReference type="Proteomes" id="UP001207468">
    <property type="component" value="Unassembled WGS sequence"/>
</dbReference>